<feature type="compositionally biased region" description="Gly residues" evidence="3">
    <location>
        <begin position="50"/>
        <end position="67"/>
    </location>
</feature>
<dbReference type="PANTHER" id="PTHR33937:SF1">
    <property type="entry name" value="IRON-MOLIBDENUM COFACTOR PROCESSING PROTEIN"/>
    <property type="match status" value="1"/>
</dbReference>
<dbReference type="Gene3D" id="3.30.420.130">
    <property type="entry name" value="Dinitrogenase iron-molybdenum cofactor biosynthesis domain"/>
    <property type="match status" value="1"/>
</dbReference>
<evidence type="ECO:0000313" key="5">
    <source>
        <dbReference type="EMBL" id="MFC0708734.1"/>
    </source>
</evidence>
<protein>
    <submittedName>
        <fullName evidence="5">NifB/NifX family molybdenum-iron cluster-binding protein</fullName>
    </submittedName>
</protein>
<proteinExistence type="inferred from homology"/>
<dbReference type="SUPFAM" id="SSF53146">
    <property type="entry name" value="Nitrogenase accessory factor-like"/>
    <property type="match status" value="1"/>
</dbReference>
<dbReference type="EMBL" id="JBHLSS010000027">
    <property type="protein sequence ID" value="MFC0708734.1"/>
    <property type="molecule type" value="Genomic_DNA"/>
</dbReference>
<dbReference type="InterPro" id="IPR034169">
    <property type="entry name" value="NifX-like"/>
</dbReference>
<dbReference type="RefSeq" id="WP_376942973.1">
    <property type="nucleotide sequence ID" value="NZ_CP171449.1"/>
</dbReference>
<reference evidence="5 6" key="1">
    <citation type="submission" date="2024-09" db="EMBL/GenBank/DDBJ databases">
        <authorList>
            <person name="Sun Q."/>
            <person name="Mori K."/>
        </authorList>
    </citation>
    <scope>NUCLEOTIDE SEQUENCE [LARGE SCALE GENOMIC DNA]</scope>
    <source>
        <strain evidence="5 6">NCAIM B.01794</strain>
    </source>
</reference>
<comment type="similarity">
    <text evidence="1">Belongs to the NifX/NifY family.</text>
</comment>
<dbReference type="InterPro" id="IPR051840">
    <property type="entry name" value="NifX/NifY_domain"/>
</dbReference>
<name>A0ABV6SIF8_AZOPA</name>
<dbReference type="Proteomes" id="UP001589891">
    <property type="component" value="Unassembled WGS sequence"/>
</dbReference>
<comment type="caution">
    <text evidence="5">The sequence shown here is derived from an EMBL/GenBank/DDBJ whole genome shotgun (WGS) entry which is preliminary data.</text>
</comment>
<accession>A0ABV6SIF8</accession>
<organism evidence="5 6">
    <name type="scientific">Azorhizophilus paspali</name>
    <name type="common">Azotobacter paspali</name>
    <dbReference type="NCBI Taxonomy" id="69963"/>
    <lineage>
        <taxon>Bacteria</taxon>
        <taxon>Pseudomonadati</taxon>
        <taxon>Pseudomonadota</taxon>
        <taxon>Gammaproteobacteria</taxon>
        <taxon>Pseudomonadales</taxon>
        <taxon>Pseudomonadaceae</taxon>
        <taxon>Azorhizophilus</taxon>
    </lineage>
</organism>
<sequence>MNEIGHLKIAITSNDLLQVDANFATAKQIVIYDVTYDEASFLDVIQFKGGGKSGGEGKRGPGGGAGCSMGDPTGGASVDQIQLRVDAMQGCAVLFTLALSDFAAVKVKNAGVFPVKMQHSREIDEVVAHLQRMMGSNPPLWLRKALGYGVRNPDYLIEREA</sequence>
<dbReference type="InterPro" id="IPR036105">
    <property type="entry name" value="DiNase_FeMo-co_biosyn_sf"/>
</dbReference>
<evidence type="ECO:0000256" key="1">
    <source>
        <dbReference type="ARBA" id="ARBA00010285"/>
    </source>
</evidence>
<dbReference type="InterPro" id="IPR003731">
    <property type="entry name" value="Di-Nase_FeMo-co_biosynth"/>
</dbReference>
<dbReference type="CDD" id="cd00853">
    <property type="entry name" value="NifX"/>
    <property type="match status" value="1"/>
</dbReference>
<dbReference type="PANTHER" id="PTHR33937">
    <property type="entry name" value="IRON-MOLYBDENUM PROTEIN-RELATED-RELATED"/>
    <property type="match status" value="1"/>
</dbReference>
<keyword evidence="2" id="KW-0535">Nitrogen fixation</keyword>
<evidence type="ECO:0000256" key="3">
    <source>
        <dbReference type="SAM" id="MobiDB-lite"/>
    </source>
</evidence>
<dbReference type="Pfam" id="PF02579">
    <property type="entry name" value="Nitro_FeMo-Co"/>
    <property type="match status" value="1"/>
</dbReference>
<gene>
    <name evidence="5" type="ORF">ACFFGX_03710</name>
</gene>
<keyword evidence="6" id="KW-1185">Reference proteome</keyword>
<feature type="region of interest" description="Disordered" evidence="3">
    <location>
        <begin position="50"/>
        <end position="71"/>
    </location>
</feature>
<feature type="domain" description="Dinitrogenase iron-molybdenum cofactor biosynthesis" evidence="4">
    <location>
        <begin position="18"/>
        <end position="131"/>
    </location>
</feature>
<evidence type="ECO:0000256" key="2">
    <source>
        <dbReference type="ARBA" id="ARBA00023231"/>
    </source>
</evidence>
<evidence type="ECO:0000259" key="4">
    <source>
        <dbReference type="Pfam" id="PF02579"/>
    </source>
</evidence>
<evidence type="ECO:0000313" key="6">
    <source>
        <dbReference type="Proteomes" id="UP001589891"/>
    </source>
</evidence>